<keyword evidence="10 15" id="KW-0186">Copper</keyword>
<dbReference type="GO" id="GO:0005507">
    <property type="term" value="F:copper ion binding"/>
    <property type="evidence" value="ECO:0007669"/>
    <property type="project" value="InterPro"/>
</dbReference>
<comment type="caution">
    <text evidence="19">The sequence shown here is derived from an EMBL/GenBank/DDBJ whole genome shotgun (WGS) entry which is preliminary data.</text>
</comment>
<keyword evidence="20" id="KW-1185">Reference proteome</keyword>
<keyword evidence="4 14" id="KW-0679">Respiratory chain</keyword>
<feature type="domain" description="Cytochrome oxidase subunit II transmembrane region profile" evidence="18">
    <location>
        <begin position="11"/>
        <end position="109"/>
    </location>
</feature>
<evidence type="ECO:0000256" key="7">
    <source>
        <dbReference type="ARBA" id="ARBA00022967"/>
    </source>
</evidence>
<sequence length="304" mass="33130">MIGIALTLISLWYGQNHGLLTIAASEEAAEVDGLFNIMMTISTGIFLLVEGILIYCAWKYRRKAGDDTDGQPIEGNVPLEILWTVIPAIIVLGISVYSFDVYSSLSGVDTHSVQQAPIAQTSQSSVSGSAIAATLPDASQVKTANMDISIPLAQRKPADVIVNIMGLQYAWIFTYPKTGITAGELHLPVGKQVQVNMTASDVIHAFWVPEFRLKQDAIPGRESVFKFTPNKVGDYDLICAELCGPYHGAMRTKVVVETIEAFEKWQQEQLVASKENLNQALAINSRNGSSATFLNSHSKHMDIS</sequence>
<dbReference type="PANTHER" id="PTHR22888">
    <property type="entry name" value="CYTOCHROME C OXIDASE, SUBUNIT II"/>
    <property type="match status" value="1"/>
</dbReference>
<dbReference type="PROSITE" id="PS50857">
    <property type="entry name" value="COX2_CUA"/>
    <property type="match status" value="1"/>
</dbReference>
<dbReference type="SUPFAM" id="SSF49503">
    <property type="entry name" value="Cupredoxins"/>
    <property type="match status" value="1"/>
</dbReference>
<dbReference type="InterPro" id="IPR002429">
    <property type="entry name" value="CcO_II-like_C"/>
</dbReference>
<dbReference type="CDD" id="cd13919">
    <property type="entry name" value="CuRO_HCO_II_like_5"/>
    <property type="match status" value="1"/>
</dbReference>
<keyword evidence="19" id="KW-0560">Oxidoreductase</keyword>
<evidence type="ECO:0000259" key="18">
    <source>
        <dbReference type="PROSITE" id="PS50999"/>
    </source>
</evidence>
<evidence type="ECO:0000256" key="8">
    <source>
        <dbReference type="ARBA" id="ARBA00022982"/>
    </source>
</evidence>
<dbReference type="GO" id="GO:0005886">
    <property type="term" value="C:plasma membrane"/>
    <property type="evidence" value="ECO:0007669"/>
    <property type="project" value="UniProtKB-SubCell"/>
</dbReference>
<dbReference type="PROSITE" id="PS50999">
    <property type="entry name" value="COX2_TM"/>
    <property type="match status" value="1"/>
</dbReference>
<keyword evidence="9 16" id="KW-1133">Transmembrane helix</keyword>
<feature type="transmembrane region" description="Helical" evidence="16">
    <location>
        <begin position="35"/>
        <end position="58"/>
    </location>
</feature>
<comment type="similarity">
    <text evidence="2 14">Belongs to the cytochrome c oxidase subunit 2 family.</text>
</comment>
<dbReference type="InterPro" id="IPR045187">
    <property type="entry name" value="CcO_II"/>
</dbReference>
<keyword evidence="5 14" id="KW-0812">Transmembrane</keyword>
<evidence type="ECO:0000313" key="19">
    <source>
        <dbReference type="EMBL" id="CCH66883.1"/>
    </source>
</evidence>
<dbReference type="InterPro" id="IPR011759">
    <property type="entry name" value="Cyt_c_oxidase_su2_TM_dom"/>
</dbReference>
<comment type="cofactor">
    <cofactor evidence="15">
        <name>Cu cation</name>
        <dbReference type="ChEBI" id="CHEBI:23378"/>
    </cofactor>
    <text evidence="15">Binds a copper A center.</text>
</comment>
<dbReference type="GO" id="GO:0016491">
    <property type="term" value="F:oxidoreductase activity"/>
    <property type="evidence" value="ECO:0007669"/>
    <property type="project" value="UniProtKB-KW"/>
</dbReference>
<dbReference type="FunFam" id="1.10.287.90:FF:000013">
    <property type="entry name" value="Cytochrome c oxidase subunit 2"/>
    <property type="match status" value="1"/>
</dbReference>
<evidence type="ECO:0000313" key="20">
    <source>
        <dbReference type="Proteomes" id="UP000053051"/>
    </source>
</evidence>
<evidence type="ECO:0000259" key="17">
    <source>
        <dbReference type="PROSITE" id="PS50857"/>
    </source>
</evidence>
<keyword evidence="8 14" id="KW-0249">Electron transport</keyword>
<dbReference type="Gene3D" id="1.10.287.90">
    <property type="match status" value="1"/>
</dbReference>
<dbReference type="SUPFAM" id="SSF81464">
    <property type="entry name" value="Cytochrome c oxidase subunit II-like, transmembrane region"/>
    <property type="match status" value="1"/>
</dbReference>
<dbReference type="GO" id="GO:0042773">
    <property type="term" value="P:ATP synthesis coupled electron transport"/>
    <property type="evidence" value="ECO:0007669"/>
    <property type="project" value="TreeGrafter"/>
</dbReference>
<feature type="domain" description="Cytochrome oxidase subunit II copper A binding" evidence="17">
    <location>
        <begin position="157"/>
        <end position="268"/>
    </location>
</feature>
<evidence type="ECO:0000256" key="14">
    <source>
        <dbReference type="RuleBase" id="RU000456"/>
    </source>
</evidence>
<dbReference type="Proteomes" id="UP000053051">
    <property type="component" value="Unassembled WGS sequence"/>
</dbReference>
<gene>
    <name evidence="19" type="ORF">RINTHH_7280</name>
</gene>
<evidence type="ECO:0000256" key="1">
    <source>
        <dbReference type="ARBA" id="ARBA00004141"/>
    </source>
</evidence>
<dbReference type="EMBL" id="CAIY01000028">
    <property type="protein sequence ID" value="CCH66883.1"/>
    <property type="molecule type" value="Genomic_DNA"/>
</dbReference>
<dbReference type="Gene3D" id="2.60.40.420">
    <property type="entry name" value="Cupredoxins - blue copper proteins"/>
    <property type="match status" value="1"/>
</dbReference>
<feature type="transmembrane region" description="Helical" evidence="16">
    <location>
        <begin position="79"/>
        <end position="99"/>
    </location>
</feature>
<organism evidence="19 20">
    <name type="scientific">Richelia intracellularis HH01</name>
    <dbReference type="NCBI Taxonomy" id="1165094"/>
    <lineage>
        <taxon>Bacteria</taxon>
        <taxon>Bacillati</taxon>
        <taxon>Cyanobacteriota</taxon>
        <taxon>Cyanophyceae</taxon>
        <taxon>Nostocales</taxon>
        <taxon>Nostocaceae</taxon>
        <taxon>Richelia</taxon>
    </lineage>
</organism>
<evidence type="ECO:0000256" key="13">
    <source>
        <dbReference type="ARBA" id="ARBA00047816"/>
    </source>
</evidence>
<dbReference type="InterPro" id="IPR001505">
    <property type="entry name" value="Copper_CuA"/>
</dbReference>
<keyword evidence="11 16" id="KW-0472">Membrane</keyword>
<keyword evidence="6 15" id="KW-0479">Metal-binding</keyword>
<proteinExistence type="inferred from homology"/>
<name>M1WZK3_9NOST</name>
<evidence type="ECO:0000256" key="3">
    <source>
        <dbReference type="ARBA" id="ARBA00022448"/>
    </source>
</evidence>
<dbReference type="AlphaFoldDB" id="M1WZK3"/>
<evidence type="ECO:0000256" key="2">
    <source>
        <dbReference type="ARBA" id="ARBA00007866"/>
    </source>
</evidence>
<dbReference type="STRING" id="1165094.RINTHH_7280"/>
<accession>M1WZK3</accession>
<keyword evidence="7" id="KW-1278">Translocase</keyword>
<evidence type="ECO:0000256" key="5">
    <source>
        <dbReference type="ARBA" id="ARBA00022692"/>
    </source>
</evidence>
<dbReference type="PROSITE" id="PS00078">
    <property type="entry name" value="COX2"/>
    <property type="match status" value="1"/>
</dbReference>
<dbReference type="EC" id="7.1.1.9" evidence="15"/>
<keyword evidence="3 14" id="KW-0813">Transport</keyword>
<evidence type="ECO:0000256" key="12">
    <source>
        <dbReference type="ARBA" id="ARBA00024688"/>
    </source>
</evidence>
<evidence type="ECO:0000256" key="9">
    <source>
        <dbReference type="ARBA" id="ARBA00022989"/>
    </source>
</evidence>
<evidence type="ECO:0000256" key="11">
    <source>
        <dbReference type="ARBA" id="ARBA00023136"/>
    </source>
</evidence>
<protein>
    <recommendedName>
        <fullName evidence="15">Cytochrome c oxidase subunit 2</fullName>
        <ecNumber evidence="15">7.1.1.9</ecNumber>
    </recommendedName>
</protein>
<reference evidence="20" key="2">
    <citation type="submission" date="2016-01" db="EMBL/GenBank/DDBJ databases">
        <title>Diatom-associated endosymboitic cyanobacterium lacks core nitrogen metabolism enzymes.</title>
        <authorList>
            <person name="Hilton J.A."/>
            <person name="Foster R.A."/>
            <person name="Tripp H.J."/>
            <person name="Carter B.J."/>
            <person name="Zehr J.P."/>
            <person name="Villareal T.A."/>
        </authorList>
    </citation>
    <scope>NUCLEOTIDE SEQUENCE [LARGE SCALE GENOMIC DNA]</scope>
    <source>
        <strain evidence="20">HH01</strain>
    </source>
</reference>
<reference evidence="19 20" key="1">
    <citation type="submission" date="2012-05" db="EMBL/GenBank/DDBJ databases">
        <authorList>
            <person name="Hilton J."/>
        </authorList>
    </citation>
    <scope>NUCLEOTIDE SEQUENCE [LARGE SCALE GENOMIC DNA]</scope>
    <source>
        <strain evidence="19 20">HH01</strain>
    </source>
</reference>
<dbReference type="InterPro" id="IPR008972">
    <property type="entry name" value="Cupredoxin"/>
</dbReference>
<dbReference type="GO" id="GO:0004129">
    <property type="term" value="F:cytochrome-c oxidase activity"/>
    <property type="evidence" value="ECO:0007669"/>
    <property type="project" value="UniProtKB-EC"/>
</dbReference>
<dbReference type="InterPro" id="IPR036257">
    <property type="entry name" value="Cyt_c_oxidase_su2_TM_sf"/>
</dbReference>
<dbReference type="PRINTS" id="PR01166">
    <property type="entry name" value="CYCOXIDASEII"/>
</dbReference>
<dbReference type="Pfam" id="PF00116">
    <property type="entry name" value="COX2"/>
    <property type="match status" value="1"/>
</dbReference>
<evidence type="ECO:0000256" key="4">
    <source>
        <dbReference type="ARBA" id="ARBA00022660"/>
    </source>
</evidence>
<comment type="function">
    <text evidence="12 15">Subunits I and II form the functional core of the enzyme complex. Electrons originating in cytochrome c are transferred via heme a and Cu(A) to the binuclear center formed by heme a3 and Cu(B).</text>
</comment>
<evidence type="ECO:0000256" key="16">
    <source>
        <dbReference type="SAM" id="Phobius"/>
    </source>
</evidence>
<evidence type="ECO:0000256" key="15">
    <source>
        <dbReference type="RuleBase" id="RU004024"/>
    </source>
</evidence>
<evidence type="ECO:0000256" key="6">
    <source>
        <dbReference type="ARBA" id="ARBA00022723"/>
    </source>
</evidence>
<comment type="catalytic activity">
    <reaction evidence="13 15">
        <text>4 Fe(II)-[cytochrome c] + O2 + 8 H(+)(in) = 4 Fe(III)-[cytochrome c] + 2 H2O + 4 H(+)(out)</text>
        <dbReference type="Rhea" id="RHEA:11436"/>
        <dbReference type="Rhea" id="RHEA-COMP:10350"/>
        <dbReference type="Rhea" id="RHEA-COMP:14399"/>
        <dbReference type="ChEBI" id="CHEBI:15377"/>
        <dbReference type="ChEBI" id="CHEBI:15378"/>
        <dbReference type="ChEBI" id="CHEBI:15379"/>
        <dbReference type="ChEBI" id="CHEBI:29033"/>
        <dbReference type="ChEBI" id="CHEBI:29034"/>
        <dbReference type="EC" id="7.1.1.9"/>
    </reaction>
</comment>
<comment type="subcellular location">
    <subcellularLocation>
        <location evidence="14">Cell membrane</location>
        <topology evidence="14">Multi-pass membrane protein</topology>
    </subcellularLocation>
    <subcellularLocation>
        <location evidence="1">Membrane</location>
        <topology evidence="1">Multi-pass membrane protein</topology>
    </subcellularLocation>
</comment>
<evidence type="ECO:0000256" key="10">
    <source>
        <dbReference type="ARBA" id="ARBA00023008"/>
    </source>
</evidence>
<dbReference type="Pfam" id="PF02790">
    <property type="entry name" value="COX2_TM"/>
    <property type="match status" value="1"/>
</dbReference>
<dbReference type="PANTHER" id="PTHR22888:SF9">
    <property type="entry name" value="CYTOCHROME C OXIDASE SUBUNIT 2"/>
    <property type="match status" value="1"/>
</dbReference>